<reference evidence="1 2" key="1">
    <citation type="submission" date="2015-08" db="EMBL/GenBank/DDBJ databases">
        <title>Enterococcus genome sequence.</title>
        <authorList>
            <person name="Acedo J.Z."/>
            <person name="Vederas J.C."/>
        </authorList>
    </citation>
    <scope>NUCLEOTIDE SEQUENCE [LARGE SCALE GENOMIC DNA]</scope>
    <source>
        <strain evidence="1 2">49</strain>
    </source>
</reference>
<protein>
    <submittedName>
        <fullName evidence="1">Uncharacterized protein</fullName>
    </submittedName>
</protein>
<organism evidence="1 2">
    <name type="scientific">Enterococcus canintestini</name>
    <dbReference type="NCBI Taxonomy" id="317010"/>
    <lineage>
        <taxon>Bacteria</taxon>
        <taxon>Bacillati</taxon>
        <taxon>Bacillota</taxon>
        <taxon>Bacilli</taxon>
        <taxon>Lactobacillales</taxon>
        <taxon>Enterococcaceae</taxon>
        <taxon>Enterococcus</taxon>
    </lineage>
</organism>
<dbReference type="AlphaFoldDB" id="A0A267HSC3"/>
<evidence type="ECO:0000313" key="2">
    <source>
        <dbReference type="Proteomes" id="UP000216797"/>
    </source>
</evidence>
<name>A0A267HSC3_9ENTE</name>
<evidence type="ECO:0000313" key="1">
    <source>
        <dbReference type="EMBL" id="PAB01244.1"/>
    </source>
</evidence>
<sequence>MLFFQRKIKYDLLGEAPIQTQATAQKCRETPMGRTGIVEYKALLKVAKMFIFTLYSAKTQRLDQPLFVMCFDNYGTAFRGVYCEKPFFCWSDCDFPIKRKEKKRCCFKFTFFKDK</sequence>
<gene>
    <name evidence="1" type="ORF">AKL21_04360</name>
</gene>
<accession>A0A267HSC3</accession>
<dbReference type="EMBL" id="LHUG01000004">
    <property type="protein sequence ID" value="PAB01244.1"/>
    <property type="molecule type" value="Genomic_DNA"/>
</dbReference>
<keyword evidence="2" id="KW-1185">Reference proteome</keyword>
<comment type="caution">
    <text evidence="1">The sequence shown here is derived from an EMBL/GenBank/DDBJ whole genome shotgun (WGS) entry which is preliminary data.</text>
</comment>
<dbReference type="Proteomes" id="UP000216797">
    <property type="component" value="Unassembled WGS sequence"/>
</dbReference>
<proteinExistence type="predicted"/>